<organism evidence="2 3">
    <name type="scientific">Tulasnella calospora MUT 4182</name>
    <dbReference type="NCBI Taxonomy" id="1051891"/>
    <lineage>
        <taxon>Eukaryota</taxon>
        <taxon>Fungi</taxon>
        <taxon>Dikarya</taxon>
        <taxon>Basidiomycota</taxon>
        <taxon>Agaricomycotina</taxon>
        <taxon>Agaricomycetes</taxon>
        <taxon>Cantharellales</taxon>
        <taxon>Tulasnellaceae</taxon>
        <taxon>Tulasnella</taxon>
    </lineage>
</organism>
<evidence type="ECO:0000313" key="3">
    <source>
        <dbReference type="Proteomes" id="UP000054248"/>
    </source>
</evidence>
<dbReference type="EMBL" id="KN822958">
    <property type="protein sequence ID" value="KIO32021.1"/>
    <property type="molecule type" value="Genomic_DNA"/>
</dbReference>
<proteinExistence type="predicted"/>
<feature type="compositionally biased region" description="Low complexity" evidence="1">
    <location>
        <begin position="139"/>
        <end position="161"/>
    </location>
</feature>
<dbReference type="AlphaFoldDB" id="A0A0C3QSN9"/>
<name>A0A0C3QSN9_9AGAM</name>
<dbReference type="OrthoDB" id="3190962at2759"/>
<sequence length="376" mass="42433">MFALPSFNSVNEGFLDDLPVNKSIPFDPKSRPIGPGQAGSTDIPWLTFSGSPHESVSTFIQSVQRVAVQLSYMYEDGWIAHYAAGCFSADSLLWYSDLDEETCNSWRKLRKALLQQYHHKDVKNQRFSTRSIARSLDSPGTPGPLAAAPALQESPPSSTKSSSERRGRIEVFLYNYPVTVGFLAYDRESSMFSIVQDTNQALVISFPKHTEETPFNIRMEGLPEDTRYPYLGLVVRIAGAKIPVTAPPVLLTSMNYLGCKSLPSSHNFYRHDMNEGQYKPNVTWIFRSPTSRYRRIARTVAQHERASSAVWQYHEKTNQLSMTWMMDDDAEMGLEAIVADGERASLQVYQGGDWRSAGWYTGESRVKLYFVSDESD</sequence>
<dbReference type="Proteomes" id="UP000054248">
    <property type="component" value="Unassembled WGS sequence"/>
</dbReference>
<gene>
    <name evidence="2" type="ORF">M407DRAFT_19047</name>
</gene>
<dbReference type="HOGENOM" id="CLU_050425_0_0_1"/>
<protein>
    <submittedName>
        <fullName evidence="2">Uncharacterized protein</fullName>
    </submittedName>
</protein>
<feature type="region of interest" description="Disordered" evidence="1">
    <location>
        <begin position="133"/>
        <end position="163"/>
    </location>
</feature>
<reference evidence="3" key="2">
    <citation type="submission" date="2015-01" db="EMBL/GenBank/DDBJ databases">
        <title>Evolutionary Origins and Diversification of the Mycorrhizal Mutualists.</title>
        <authorList>
            <consortium name="DOE Joint Genome Institute"/>
            <consortium name="Mycorrhizal Genomics Consortium"/>
            <person name="Kohler A."/>
            <person name="Kuo A."/>
            <person name="Nagy L.G."/>
            <person name="Floudas D."/>
            <person name="Copeland A."/>
            <person name="Barry K.W."/>
            <person name="Cichocki N."/>
            <person name="Veneault-Fourrey C."/>
            <person name="LaButti K."/>
            <person name="Lindquist E.A."/>
            <person name="Lipzen A."/>
            <person name="Lundell T."/>
            <person name="Morin E."/>
            <person name="Murat C."/>
            <person name="Riley R."/>
            <person name="Ohm R."/>
            <person name="Sun H."/>
            <person name="Tunlid A."/>
            <person name="Henrissat B."/>
            <person name="Grigoriev I.V."/>
            <person name="Hibbett D.S."/>
            <person name="Martin F."/>
        </authorList>
    </citation>
    <scope>NUCLEOTIDE SEQUENCE [LARGE SCALE GENOMIC DNA]</scope>
    <source>
        <strain evidence="3">MUT 4182</strain>
    </source>
</reference>
<reference evidence="2 3" key="1">
    <citation type="submission" date="2014-04" db="EMBL/GenBank/DDBJ databases">
        <authorList>
            <consortium name="DOE Joint Genome Institute"/>
            <person name="Kuo A."/>
            <person name="Girlanda M."/>
            <person name="Perotto S."/>
            <person name="Kohler A."/>
            <person name="Nagy L.G."/>
            <person name="Floudas D."/>
            <person name="Copeland A."/>
            <person name="Barry K.W."/>
            <person name="Cichocki N."/>
            <person name="Veneault-Fourrey C."/>
            <person name="LaButti K."/>
            <person name="Lindquist E.A."/>
            <person name="Lipzen A."/>
            <person name="Lundell T."/>
            <person name="Morin E."/>
            <person name="Murat C."/>
            <person name="Sun H."/>
            <person name="Tunlid A."/>
            <person name="Henrissat B."/>
            <person name="Grigoriev I.V."/>
            <person name="Hibbett D.S."/>
            <person name="Martin F."/>
            <person name="Nordberg H.P."/>
            <person name="Cantor M.N."/>
            <person name="Hua S.X."/>
        </authorList>
    </citation>
    <scope>NUCLEOTIDE SEQUENCE [LARGE SCALE GENOMIC DNA]</scope>
    <source>
        <strain evidence="2 3">MUT 4182</strain>
    </source>
</reference>
<evidence type="ECO:0000256" key="1">
    <source>
        <dbReference type="SAM" id="MobiDB-lite"/>
    </source>
</evidence>
<keyword evidence="3" id="KW-1185">Reference proteome</keyword>
<accession>A0A0C3QSN9</accession>
<evidence type="ECO:0000313" key="2">
    <source>
        <dbReference type="EMBL" id="KIO32021.1"/>
    </source>
</evidence>